<feature type="transmembrane region" description="Helical" evidence="1">
    <location>
        <begin position="48"/>
        <end position="67"/>
    </location>
</feature>
<dbReference type="RefSeq" id="WP_246113252.1">
    <property type="nucleotide sequence ID" value="NZ_BJYT01000011.1"/>
</dbReference>
<proteinExistence type="predicted"/>
<evidence type="ECO:0000313" key="3">
    <source>
        <dbReference type="EMBL" id="GEO10499.1"/>
    </source>
</evidence>
<evidence type="ECO:0000256" key="1">
    <source>
        <dbReference type="SAM" id="Phobius"/>
    </source>
</evidence>
<keyword evidence="4" id="KW-1185">Reference proteome</keyword>
<gene>
    <name evidence="3" type="ORF">SAE01_29950</name>
</gene>
<comment type="caution">
    <text evidence="3">The sequence shown here is derived from an EMBL/GenBank/DDBJ whole genome shotgun (WGS) entry which is preliminary data.</text>
</comment>
<evidence type="ECO:0008006" key="5">
    <source>
        <dbReference type="Google" id="ProtNLM"/>
    </source>
</evidence>
<feature type="chain" id="PRO_5022163898" description="DUF4234 domain-containing protein" evidence="2">
    <location>
        <begin position="25"/>
        <end position="78"/>
    </location>
</feature>
<dbReference type="AlphaFoldDB" id="A0A512BEU8"/>
<reference evidence="3 4" key="1">
    <citation type="submission" date="2019-07" db="EMBL/GenBank/DDBJ databases">
        <title>Whole genome shotgun sequence of Segetibacter aerophilus NBRC 106135.</title>
        <authorList>
            <person name="Hosoyama A."/>
            <person name="Uohara A."/>
            <person name="Ohji S."/>
            <person name="Ichikawa N."/>
        </authorList>
    </citation>
    <scope>NUCLEOTIDE SEQUENCE [LARGE SCALE GENOMIC DNA]</scope>
    <source>
        <strain evidence="3 4">NBRC 106135</strain>
    </source>
</reference>
<protein>
    <recommendedName>
        <fullName evidence="5">DUF4234 domain-containing protein</fullName>
    </recommendedName>
</protein>
<feature type="signal peptide" evidence="2">
    <location>
        <begin position="1"/>
        <end position="24"/>
    </location>
</feature>
<name>A0A512BEU8_9BACT</name>
<dbReference type="EMBL" id="BJYT01000011">
    <property type="protein sequence ID" value="GEO10499.1"/>
    <property type="molecule type" value="Genomic_DNA"/>
</dbReference>
<keyword evidence="2" id="KW-0732">Signal</keyword>
<evidence type="ECO:0000256" key="2">
    <source>
        <dbReference type="SAM" id="SignalP"/>
    </source>
</evidence>
<keyword evidence="1" id="KW-0472">Membrane</keyword>
<evidence type="ECO:0000313" key="4">
    <source>
        <dbReference type="Proteomes" id="UP000321513"/>
    </source>
</evidence>
<keyword evidence="1" id="KW-0812">Transmembrane</keyword>
<accession>A0A512BEU8</accession>
<dbReference type="Proteomes" id="UP000321513">
    <property type="component" value="Unassembled WGS sequence"/>
</dbReference>
<sequence length="78" mass="8670">MKKVRLIVFFLLVTFAAMLNTAQAQCSICTKTAGQLGEKRAQGLNSGIIYLMLAPFTIVGYIGFRWWKAEKQNNAEVG</sequence>
<organism evidence="3 4">
    <name type="scientific">Segetibacter aerophilus</name>
    <dbReference type="NCBI Taxonomy" id="670293"/>
    <lineage>
        <taxon>Bacteria</taxon>
        <taxon>Pseudomonadati</taxon>
        <taxon>Bacteroidota</taxon>
        <taxon>Chitinophagia</taxon>
        <taxon>Chitinophagales</taxon>
        <taxon>Chitinophagaceae</taxon>
        <taxon>Segetibacter</taxon>
    </lineage>
</organism>
<keyword evidence="1" id="KW-1133">Transmembrane helix</keyword>